<dbReference type="PATRIC" id="fig|616990.3.peg.633"/>
<evidence type="ECO:0008006" key="4">
    <source>
        <dbReference type="Google" id="ProtNLM"/>
    </source>
</evidence>
<dbReference type="EMBL" id="JQCA01000126">
    <property type="protein sequence ID" value="KRO00267.1"/>
    <property type="molecule type" value="Genomic_DNA"/>
</dbReference>
<sequence length="236" mass="26605">MTKFMALLKNRTVQQLFIYTVFQNILWWVAGSTAATGTPLATSVKFYLLVYGGFLAAGSFLVLNHHFRSTIGPILVVAAATMGFLAAPDNRLVQLFALLLCIFLVLVCVPQLGLQSIYGLIVFSALSGCGVPVILFYLRNHYLAWQFMLPLLPIIFSYLAFYEFHFIPEAWDWRLTLITPALLIVVLLVAQTFSWQIGVAILLVAGYWWLQRRINVRYRLVTTSVVQLILGLLVLD</sequence>
<accession>A0A0R2LK04</accession>
<name>A0A0R2LK04_9LACO</name>
<keyword evidence="1" id="KW-0812">Transmembrane</keyword>
<dbReference type="AlphaFoldDB" id="A0A0R2LK04"/>
<comment type="caution">
    <text evidence="2">The sequence shown here is derived from an EMBL/GenBank/DDBJ whole genome shotgun (WGS) entry which is preliminary data.</text>
</comment>
<dbReference type="OrthoDB" id="2143776at2"/>
<evidence type="ECO:0000256" key="1">
    <source>
        <dbReference type="SAM" id="Phobius"/>
    </source>
</evidence>
<organism evidence="2 3">
    <name type="scientific">Levilactobacillus paucivorans</name>
    <dbReference type="NCBI Taxonomy" id="616990"/>
    <lineage>
        <taxon>Bacteria</taxon>
        <taxon>Bacillati</taxon>
        <taxon>Bacillota</taxon>
        <taxon>Bacilli</taxon>
        <taxon>Lactobacillales</taxon>
        <taxon>Lactobacillaceae</taxon>
        <taxon>Levilactobacillus</taxon>
    </lineage>
</organism>
<proteinExistence type="predicted"/>
<feature type="transmembrane region" description="Helical" evidence="1">
    <location>
        <begin position="46"/>
        <end position="63"/>
    </location>
</feature>
<feature type="transmembrane region" description="Helical" evidence="1">
    <location>
        <begin position="70"/>
        <end position="87"/>
    </location>
</feature>
<feature type="transmembrane region" description="Helical" evidence="1">
    <location>
        <begin position="182"/>
        <end position="210"/>
    </location>
</feature>
<feature type="transmembrane region" description="Helical" evidence="1">
    <location>
        <begin position="143"/>
        <end position="161"/>
    </location>
</feature>
<gene>
    <name evidence="2" type="ORF">IV54_GL000590</name>
</gene>
<dbReference type="RefSeq" id="WP_057879088.1">
    <property type="nucleotide sequence ID" value="NZ_JQCA01000126.1"/>
</dbReference>
<reference evidence="2 3" key="1">
    <citation type="journal article" date="2015" name="Genome Announc.">
        <title>Expanding the biotechnology potential of lactobacilli through comparative genomics of 213 strains and associated genera.</title>
        <authorList>
            <person name="Sun Z."/>
            <person name="Harris H.M."/>
            <person name="McCann A."/>
            <person name="Guo C."/>
            <person name="Argimon S."/>
            <person name="Zhang W."/>
            <person name="Yang X."/>
            <person name="Jeffery I.B."/>
            <person name="Cooney J.C."/>
            <person name="Kagawa T.F."/>
            <person name="Liu W."/>
            <person name="Song Y."/>
            <person name="Salvetti E."/>
            <person name="Wrobel A."/>
            <person name="Rasinkangas P."/>
            <person name="Parkhill J."/>
            <person name="Rea M.C."/>
            <person name="O'Sullivan O."/>
            <person name="Ritari J."/>
            <person name="Douillard F.P."/>
            <person name="Paul Ross R."/>
            <person name="Yang R."/>
            <person name="Briner A.E."/>
            <person name="Felis G.E."/>
            <person name="de Vos W.M."/>
            <person name="Barrangou R."/>
            <person name="Klaenhammer T.R."/>
            <person name="Caufield P.W."/>
            <person name="Cui Y."/>
            <person name="Zhang H."/>
            <person name="O'Toole P.W."/>
        </authorList>
    </citation>
    <scope>NUCLEOTIDE SEQUENCE [LARGE SCALE GENOMIC DNA]</scope>
    <source>
        <strain evidence="2 3">DSM 22467</strain>
    </source>
</reference>
<dbReference type="Proteomes" id="UP000051906">
    <property type="component" value="Unassembled WGS sequence"/>
</dbReference>
<feature type="transmembrane region" description="Helical" evidence="1">
    <location>
        <begin position="16"/>
        <end position="34"/>
    </location>
</feature>
<feature type="transmembrane region" description="Helical" evidence="1">
    <location>
        <begin position="117"/>
        <end position="137"/>
    </location>
</feature>
<keyword evidence="3" id="KW-1185">Reference proteome</keyword>
<evidence type="ECO:0000313" key="3">
    <source>
        <dbReference type="Proteomes" id="UP000051906"/>
    </source>
</evidence>
<keyword evidence="1" id="KW-1133">Transmembrane helix</keyword>
<keyword evidence="1" id="KW-0472">Membrane</keyword>
<evidence type="ECO:0000313" key="2">
    <source>
        <dbReference type="EMBL" id="KRO00267.1"/>
    </source>
</evidence>
<protein>
    <recommendedName>
        <fullName evidence="4">Integral membrane protein</fullName>
    </recommendedName>
</protein>
<feature type="transmembrane region" description="Helical" evidence="1">
    <location>
        <begin position="93"/>
        <end position="110"/>
    </location>
</feature>